<feature type="region of interest" description="Disordered" evidence="1">
    <location>
        <begin position="1"/>
        <end position="34"/>
    </location>
</feature>
<gene>
    <name evidence="2" type="ORF">PCASD_16378</name>
</gene>
<feature type="region of interest" description="Disordered" evidence="1">
    <location>
        <begin position="155"/>
        <end position="182"/>
    </location>
</feature>
<comment type="caution">
    <text evidence="2">The sequence shown here is derived from an EMBL/GenBank/DDBJ whole genome shotgun (WGS) entry which is preliminary data.</text>
</comment>
<dbReference type="AlphaFoldDB" id="A0A2N5SW18"/>
<dbReference type="EMBL" id="PGCI01000751">
    <property type="protein sequence ID" value="PLW17435.1"/>
    <property type="molecule type" value="Genomic_DNA"/>
</dbReference>
<name>A0A2N5SW18_9BASI</name>
<accession>A0A2N5SW18</accession>
<organism evidence="2 3">
    <name type="scientific">Puccinia coronata f. sp. avenae</name>
    <dbReference type="NCBI Taxonomy" id="200324"/>
    <lineage>
        <taxon>Eukaryota</taxon>
        <taxon>Fungi</taxon>
        <taxon>Dikarya</taxon>
        <taxon>Basidiomycota</taxon>
        <taxon>Pucciniomycotina</taxon>
        <taxon>Pucciniomycetes</taxon>
        <taxon>Pucciniales</taxon>
        <taxon>Pucciniaceae</taxon>
        <taxon>Puccinia</taxon>
    </lineage>
</organism>
<proteinExistence type="predicted"/>
<reference evidence="2 3" key="1">
    <citation type="submission" date="2017-11" db="EMBL/GenBank/DDBJ databases">
        <title>De novo assembly and phasing of dikaryotic genomes from two isolates of Puccinia coronata f. sp. avenae, the causal agent of oat crown rust.</title>
        <authorList>
            <person name="Miller M.E."/>
            <person name="Zhang Y."/>
            <person name="Omidvar V."/>
            <person name="Sperschneider J."/>
            <person name="Schwessinger B."/>
            <person name="Raley C."/>
            <person name="Palmer J.M."/>
            <person name="Garnica D."/>
            <person name="Upadhyaya N."/>
            <person name="Rathjen J."/>
            <person name="Taylor J.M."/>
            <person name="Park R.F."/>
            <person name="Dodds P.N."/>
            <person name="Hirsch C.D."/>
            <person name="Kianian S.F."/>
            <person name="Figueroa M."/>
        </authorList>
    </citation>
    <scope>NUCLEOTIDE SEQUENCE [LARGE SCALE GENOMIC DNA]</scope>
    <source>
        <strain evidence="2">12SD80</strain>
    </source>
</reference>
<sequence>MQTPGEALLESLPFPPPPSLRVPFPSSRTTPQMAPAEEMRTITIFGCARHLGPGNVANLIKTSTVGQIRRQMKKPWPGDIVRVTTIAGGPEQRPRSQDATAGQICQIATRESGPGSSYPSCPAGGFVENAMLRVPGSESNQVIVITILHPGHGSSWQLSATRPKSPAPTPAGGEGITALGAM</sequence>
<dbReference type="Proteomes" id="UP000235392">
    <property type="component" value="Unassembled WGS sequence"/>
</dbReference>
<evidence type="ECO:0000256" key="1">
    <source>
        <dbReference type="SAM" id="MobiDB-lite"/>
    </source>
</evidence>
<evidence type="ECO:0000313" key="3">
    <source>
        <dbReference type="Proteomes" id="UP000235392"/>
    </source>
</evidence>
<evidence type="ECO:0000313" key="2">
    <source>
        <dbReference type="EMBL" id="PLW17435.1"/>
    </source>
</evidence>
<protein>
    <submittedName>
        <fullName evidence="2">Uncharacterized protein</fullName>
    </submittedName>
</protein>